<dbReference type="Gene3D" id="1.25.40.10">
    <property type="entry name" value="Tetratricopeptide repeat domain"/>
    <property type="match status" value="1"/>
</dbReference>
<dbReference type="SUPFAM" id="SSF48452">
    <property type="entry name" value="TPR-like"/>
    <property type="match status" value="1"/>
</dbReference>
<dbReference type="GO" id="GO:0003677">
    <property type="term" value="F:DNA binding"/>
    <property type="evidence" value="ECO:0007669"/>
    <property type="project" value="UniProtKB-KW"/>
</dbReference>
<proteinExistence type="predicted"/>
<evidence type="ECO:0000313" key="3">
    <source>
        <dbReference type="Proteomes" id="UP000236723"/>
    </source>
</evidence>
<dbReference type="EMBL" id="FNVO01000006">
    <property type="protein sequence ID" value="SEG52450.1"/>
    <property type="molecule type" value="Genomic_DNA"/>
</dbReference>
<dbReference type="Proteomes" id="UP000236723">
    <property type="component" value="Unassembled WGS sequence"/>
</dbReference>
<reference evidence="3" key="1">
    <citation type="submission" date="2016-10" db="EMBL/GenBank/DDBJ databases">
        <authorList>
            <person name="Varghese N."/>
            <person name="Submissions S."/>
        </authorList>
    </citation>
    <scope>NUCLEOTIDE SEQUENCE [LARGE SCALE GENOMIC DNA]</scope>
    <source>
        <strain evidence="3">DSM 43163</strain>
    </source>
</reference>
<dbReference type="CDD" id="cd00093">
    <property type="entry name" value="HTH_XRE"/>
    <property type="match status" value="1"/>
</dbReference>
<gene>
    <name evidence="2" type="ORF">SAMN04489712_10632</name>
</gene>
<protein>
    <submittedName>
        <fullName evidence="2">DNA-binding transcriptional regulator, XRE-family HTH domain</fullName>
    </submittedName>
</protein>
<dbReference type="AlphaFoldDB" id="A0A1H6AW60"/>
<evidence type="ECO:0000313" key="2">
    <source>
        <dbReference type="EMBL" id="SEG52450.1"/>
    </source>
</evidence>
<feature type="domain" description="HTH cro/C1-type" evidence="1">
    <location>
        <begin position="8"/>
        <end position="62"/>
    </location>
</feature>
<dbReference type="RefSeq" id="WP_103938571.1">
    <property type="nucleotide sequence ID" value="NZ_FNVO01000006.1"/>
</dbReference>
<dbReference type="Gene3D" id="1.10.260.40">
    <property type="entry name" value="lambda repressor-like DNA-binding domains"/>
    <property type="match status" value="1"/>
</dbReference>
<dbReference type="OrthoDB" id="9794834at2"/>
<dbReference type="SMART" id="SM00530">
    <property type="entry name" value="HTH_XRE"/>
    <property type="match status" value="1"/>
</dbReference>
<organism evidence="2 3">
    <name type="scientific">Thermomonospora echinospora</name>
    <dbReference type="NCBI Taxonomy" id="1992"/>
    <lineage>
        <taxon>Bacteria</taxon>
        <taxon>Bacillati</taxon>
        <taxon>Actinomycetota</taxon>
        <taxon>Actinomycetes</taxon>
        <taxon>Streptosporangiales</taxon>
        <taxon>Thermomonosporaceae</taxon>
        <taxon>Thermomonospora</taxon>
    </lineage>
</organism>
<evidence type="ECO:0000259" key="1">
    <source>
        <dbReference type="PROSITE" id="PS50943"/>
    </source>
</evidence>
<sequence>MALKRHRLAQRRRAFGHSQERLADLLGIERSTVGRWERAETSPLPYIRPKLAAELRITLEELADLLDEVEPADGDGNEHLDQVLSNPASVDLITTAHLWQRVQALTDEYDHVPSALLLAAAGQCHGQVSYLRQNAASNRVRRELFAVEAESATLMGQLVWDACQRRDHATSLRYFNEAITAARQIRDRFTEAHAQLRKSYVALYGHGDSHNGLGLAKSAARTVADTSPSLAGIALMHVGEAHAMLGEHGRCHAALEAAQSHFVRADDADPAGEFFTPTDHARLTGSCHLYLGSPASAVSTLAALPQDGSKSDAIVLGNLSLAHIRLRNLDEAVASLHQAITVVEGTRGGGGLNLVFTAGRELHPWRRERPVQEITDRLLALMSAA</sequence>
<name>A0A1H6AW60_9ACTN</name>
<dbReference type="PROSITE" id="PS50943">
    <property type="entry name" value="HTH_CROC1"/>
    <property type="match status" value="1"/>
</dbReference>
<keyword evidence="3" id="KW-1185">Reference proteome</keyword>
<accession>A0A1H6AW60</accession>
<dbReference type="InterPro" id="IPR001387">
    <property type="entry name" value="Cro/C1-type_HTH"/>
</dbReference>
<dbReference type="Pfam" id="PF01381">
    <property type="entry name" value="HTH_3"/>
    <property type="match status" value="1"/>
</dbReference>
<dbReference type="InterPro" id="IPR011990">
    <property type="entry name" value="TPR-like_helical_dom_sf"/>
</dbReference>
<dbReference type="SUPFAM" id="SSF47413">
    <property type="entry name" value="lambda repressor-like DNA-binding domains"/>
    <property type="match status" value="1"/>
</dbReference>
<keyword evidence="2" id="KW-0238">DNA-binding</keyword>
<dbReference type="InterPro" id="IPR010982">
    <property type="entry name" value="Lambda_DNA-bd_dom_sf"/>
</dbReference>